<evidence type="ECO:0000313" key="3">
    <source>
        <dbReference type="Proteomes" id="UP000225833"/>
    </source>
</evidence>
<organism evidence="2 3">
    <name type="scientific">Xenorhabdus budapestensis</name>
    <dbReference type="NCBI Taxonomy" id="290110"/>
    <lineage>
        <taxon>Bacteria</taxon>
        <taxon>Pseudomonadati</taxon>
        <taxon>Pseudomonadota</taxon>
        <taxon>Gammaproteobacteria</taxon>
        <taxon>Enterobacterales</taxon>
        <taxon>Morganellaceae</taxon>
        <taxon>Xenorhabdus</taxon>
    </lineage>
</organism>
<evidence type="ECO:0000313" key="2">
    <source>
        <dbReference type="EMBL" id="PHM26615.1"/>
    </source>
</evidence>
<protein>
    <submittedName>
        <fullName evidence="2">Amino acid adenylation</fullName>
    </submittedName>
</protein>
<dbReference type="Pfam" id="PF00668">
    <property type="entry name" value="Condensation"/>
    <property type="match status" value="1"/>
</dbReference>
<dbReference type="InterPro" id="IPR001242">
    <property type="entry name" value="Condensation_dom"/>
</dbReference>
<dbReference type="Gene3D" id="3.30.559.30">
    <property type="entry name" value="Nonribosomal peptide synthetase, condensation domain"/>
    <property type="match status" value="1"/>
</dbReference>
<evidence type="ECO:0000259" key="1">
    <source>
        <dbReference type="Pfam" id="PF00668"/>
    </source>
</evidence>
<dbReference type="GO" id="GO:0031177">
    <property type="term" value="F:phosphopantetheine binding"/>
    <property type="evidence" value="ECO:0007669"/>
    <property type="project" value="TreeGrafter"/>
</dbReference>
<sequence>MTAYTQKRETALTAHHSGKNKGKGNWFPLGYSQLCFWFVSTALGDTANNQVGILIEGDLRINLLEQAINNLIQSHISLRTEILDYAPMQRTCHVREFDLPLQDLSGYDADEQEQFIIKNARQFLNTPFDLKSPPHLRAQLFRLEESKHLLFLCFPHIVADGGAMYLFEQQLWWFYAQRCQGKKNPLSLAKSMADQMQIDEWVRYEREIYQRQGQQDLVFWRRHLMGYSYARFPASDLNQENFIDHEFYLPFPDDSYALLDVLAKRHKATLQMVFLTLIGEVVHEMTGQSRFSLNSVLEGRDQPGSETLMAPMLRIMPVPINMDRITTKAAEQGAATVALLEQVRENILCAYDHMECPWSLPVGVMAKQRWHNSPRLYSLAIRTGSWFYSKIFRRAQLYPSFLADFLFMEPRPPQSIIRRNKHSVEISQPTININILQDAFKSTVADNKPGGLRLSGYWKSEHREQQTLSSQSISTRWENDSINIYVTLSEDGKPIMQINCCCFNQDGITRFTGLLKAKLSSLSQFITI</sequence>
<comment type="caution">
    <text evidence="2">The sequence shown here is derived from an EMBL/GenBank/DDBJ whole genome shotgun (WGS) entry which is preliminary data.</text>
</comment>
<dbReference type="Gene3D" id="3.30.559.10">
    <property type="entry name" value="Chloramphenicol acetyltransferase-like domain"/>
    <property type="match status" value="1"/>
</dbReference>
<dbReference type="GO" id="GO:0044550">
    <property type="term" value="P:secondary metabolite biosynthetic process"/>
    <property type="evidence" value="ECO:0007669"/>
    <property type="project" value="TreeGrafter"/>
</dbReference>
<dbReference type="GO" id="GO:0005737">
    <property type="term" value="C:cytoplasm"/>
    <property type="evidence" value="ECO:0007669"/>
    <property type="project" value="TreeGrafter"/>
</dbReference>
<dbReference type="Proteomes" id="UP000225833">
    <property type="component" value="Unassembled WGS sequence"/>
</dbReference>
<gene>
    <name evidence="2" type="ORF">Xbud_02643</name>
</gene>
<dbReference type="GO" id="GO:0003824">
    <property type="term" value="F:catalytic activity"/>
    <property type="evidence" value="ECO:0007669"/>
    <property type="project" value="InterPro"/>
</dbReference>
<dbReference type="PANTHER" id="PTHR45527:SF1">
    <property type="entry name" value="FATTY ACID SYNTHASE"/>
    <property type="match status" value="1"/>
</dbReference>
<dbReference type="RefSeq" id="WP_099136457.1">
    <property type="nucleotide sequence ID" value="NZ_CAWNNJ010000046.1"/>
</dbReference>
<proteinExistence type="predicted"/>
<dbReference type="GO" id="GO:0043041">
    <property type="term" value="P:amino acid activation for nonribosomal peptide biosynthetic process"/>
    <property type="evidence" value="ECO:0007669"/>
    <property type="project" value="TreeGrafter"/>
</dbReference>
<dbReference type="OrthoDB" id="6437977at2"/>
<reference evidence="2 3" key="1">
    <citation type="journal article" date="2017" name="Nat. Microbiol.">
        <title>Natural product diversity associated with the nematode symbionts Photorhabdus and Xenorhabdus.</title>
        <authorList>
            <person name="Tobias N.J."/>
            <person name="Wolff H."/>
            <person name="Djahanschiri B."/>
            <person name="Grundmann F."/>
            <person name="Kronenwerth M."/>
            <person name="Shi Y.M."/>
            <person name="Simonyi S."/>
            <person name="Grun P."/>
            <person name="Shapiro-Ilan D."/>
            <person name="Pidot S.J."/>
            <person name="Stinear T.P."/>
            <person name="Ebersberger I."/>
            <person name="Bode H.B."/>
        </authorList>
    </citation>
    <scope>NUCLEOTIDE SEQUENCE [LARGE SCALE GENOMIC DNA]</scope>
    <source>
        <strain evidence="2 3">DSM 16342</strain>
    </source>
</reference>
<feature type="domain" description="Condensation" evidence="1">
    <location>
        <begin position="33"/>
        <end position="359"/>
    </location>
</feature>
<dbReference type="EMBL" id="NIBS01000014">
    <property type="protein sequence ID" value="PHM26615.1"/>
    <property type="molecule type" value="Genomic_DNA"/>
</dbReference>
<name>A0A2D0IXH7_XENBU</name>
<dbReference type="InterPro" id="IPR023213">
    <property type="entry name" value="CAT-like_dom_sf"/>
</dbReference>
<dbReference type="AlphaFoldDB" id="A0A2D0IXH7"/>
<dbReference type="PANTHER" id="PTHR45527">
    <property type="entry name" value="NONRIBOSOMAL PEPTIDE SYNTHETASE"/>
    <property type="match status" value="1"/>
</dbReference>
<accession>A0A2D0IXH7</accession>
<dbReference type="SUPFAM" id="SSF52777">
    <property type="entry name" value="CoA-dependent acyltransferases"/>
    <property type="match status" value="2"/>
</dbReference>